<dbReference type="AlphaFoldDB" id="A0AA38TBK6"/>
<evidence type="ECO:0000259" key="3">
    <source>
        <dbReference type="Pfam" id="PF26168"/>
    </source>
</evidence>
<evidence type="ECO:0000313" key="4">
    <source>
        <dbReference type="EMBL" id="KAJ9548352.1"/>
    </source>
</evidence>
<dbReference type="Proteomes" id="UP001172457">
    <property type="component" value="Chromosome 5"/>
</dbReference>
<gene>
    <name evidence="4" type="ORF">OSB04_020895</name>
</gene>
<dbReference type="GO" id="GO:1901135">
    <property type="term" value="P:carbohydrate derivative metabolic process"/>
    <property type="evidence" value="ECO:0007669"/>
    <property type="project" value="UniProtKB-ARBA"/>
</dbReference>
<organism evidence="4 5">
    <name type="scientific">Centaurea solstitialis</name>
    <name type="common">yellow star-thistle</name>
    <dbReference type="NCBI Taxonomy" id="347529"/>
    <lineage>
        <taxon>Eukaryota</taxon>
        <taxon>Viridiplantae</taxon>
        <taxon>Streptophyta</taxon>
        <taxon>Embryophyta</taxon>
        <taxon>Tracheophyta</taxon>
        <taxon>Spermatophyta</taxon>
        <taxon>Magnoliopsida</taxon>
        <taxon>eudicotyledons</taxon>
        <taxon>Gunneridae</taxon>
        <taxon>Pentapetalae</taxon>
        <taxon>asterids</taxon>
        <taxon>campanulids</taxon>
        <taxon>Asterales</taxon>
        <taxon>Asteraceae</taxon>
        <taxon>Carduoideae</taxon>
        <taxon>Cardueae</taxon>
        <taxon>Centaureinae</taxon>
        <taxon>Centaurea</taxon>
    </lineage>
</organism>
<dbReference type="Pfam" id="PF26168">
    <property type="entry name" value="Glyco_transf_N"/>
    <property type="match status" value="1"/>
</dbReference>
<comment type="caution">
    <text evidence="4">The sequence shown here is derived from an EMBL/GenBank/DDBJ whole genome shotgun (WGS) entry which is preliminary data.</text>
</comment>
<evidence type="ECO:0000256" key="2">
    <source>
        <dbReference type="SAM" id="MobiDB-lite"/>
    </source>
</evidence>
<dbReference type="InterPro" id="IPR058980">
    <property type="entry name" value="Glyco_transf_N"/>
</dbReference>
<accession>A0AA38TBK6</accession>
<dbReference type="EMBL" id="JARYMX010000005">
    <property type="protein sequence ID" value="KAJ9548352.1"/>
    <property type="molecule type" value="Genomic_DNA"/>
</dbReference>
<evidence type="ECO:0000256" key="1">
    <source>
        <dbReference type="ARBA" id="ARBA00009995"/>
    </source>
</evidence>
<dbReference type="PANTHER" id="PTHR48044">
    <property type="entry name" value="GLYCOSYLTRANSFERASE"/>
    <property type="match status" value="1"/>
</dbReference>
<comment type="similarity">
    <text evidence="1">Belongs to the UDP-glycosyltransferase family.</text>
</comment>
<evidence type="ECO:0000313" key="5">
    <source>
        <dbReference type="Proteomes" id="UP001172457"/>
    </source>
</evidence>
<dbReference type="GO" id="GO:0008194">
    <property type="term" value="F:UDP-glycosyltransferase activity"/>
    <property type="evidence" value="ECO:0007669"/>
    <property type="project" value="UniProtKB-ARBA"/>
</dbReference>
<dbReference type="PANTHER" id="PTHR48044:SF49">
    <property type="entry name" value="TRANS-ZEATIN O-BETA-D-GLUCOSYLTRANSFERASE"/>
    <property type="match status" value="1"/>
</dbReference>
<reference evidence="4" key="1">
    <citation type="submission" date="2023-03" db="EMBL/GenBank/DDBJ databases">
        <title>Chromosome-scale reference genome and RAD-based genetic map of yellow starthistle (Centaurea solstitialis) reveal putative structural variation and QTLs associated with invader traits.</title>
        <authorList>
            <person name="Reatini B."/>
            <person name="Cang F.A."/>
            <person name="Jiang Q."/>
            <person name="Mckibben M.T.W."/>
            <person name="Barker M.S."/>
            <person name="Rieseberg L.H."/>
            <person name="Dlugosch K.M."/>
        </authorList>
    </citation>
    <scope>NUCLEOTIDE SEQUENCE</scope>
    <source>
        <strain evidence="4">CAN-66</strain>
        <tissue evidence="4">Leaf</tissue>
    </source>
</reference>
<keyword evidence="5" id="KW-1185">Reference proteome</keyword>
<protein>
    <recommendedName>
        <fullName evidence="3">Glycosyltransferase N-terminal domain-containing protein</fullName>
    </recommendedName>
</protein>
<name>A0AA38TBK6_9ASTR</name>
<sequence length="231" mass="26176">MSRYRSPYRSPAAVLPPVPVALPHKAISTSSSTPHLRLQPPRPLRRSRRAQPPSQAPHSWLDPLSDQNIHFHEFPVPAFATPPPDPNAAVRFPAHLMPSLLFAELLSGLSSTNERNVIVHDYLMSSLVQGFVSITAVEFYTFQSCSAFSTFWCYWEVAGSPRLDDEIEAIRKKVPSLEGCFVDEFVELLESTMGAWPMHFDQPRNAMLITKVLGSWMFAREWGGEMRRWGR</sequence>
<feature type="domain" description="Glycosyltransferase N-terminal" evidence="3">
    <location>
        <begin position="62"/>
        <end position="192"/>
    </location>
</feature>
<feature type="region of interest" description="Disordered" evidence="2">
    <location>
        <begin position="25"/>
        <end position="59"/>
    </location>
</feature>
<proteinExistence type="inferred from homology"/>